<evidence type="ECO:0000313" key="2">
    <source>
        <dbReference type="Proteomes" id="UP000036756"/>
    </source>
</evidence>
<keyword evidence="2" id="KW-1185">Reference proteome</keyword>
<organism evidence="1 2">
    <name type="scientific">Clostridium cylindrosporum DSM 605</name>
    <dbReference type="NCBI Taxonomy" id="1121307"/>
    <lineage>
        <taxon>Bacteria</taxon>
        <taxon>Bacillati</taxon>
        <taxon>Bacillota</taxon>
        <taxon>Clostridia</taxon>
        <taxon>Eubacteriales</taxon>
        <taxon>Clostridiaceae</taxon>
        <taxon>Clostridium</taxon>
    </lineage>
</organism>
<reference evidence="1 2" key="1">
    <citation type="submission" date="2015-06" db="EMBL/GenBank/DDBJ databases">
        <title>Draft genome sequence of the purine-degrading Clostridium cylindrosporum HC-1 (DSM 605).</title>
        <authorList>
            <person name="Poehlein A."/>
            <person name="Schiel-Bengelsdorf B."/>
            <person name="Bengelsdorf F."/>
            <person name="Daniel R."/>
            <person name="Duerre P."/>
        </authorList>
    </citation>
    <scope>NUCLEOTIDE SEQUENCE [LARGE SCALE GENOMIC DNA]</scope>
    <source>
        <strain evidence="1 2">DSM 605</strain>
    </source>
</reference>
<comment type="caution">
    <text evidence="1">The sequence shown here is derived from an EMBL/GenBank/DDBJ whole genome shotgun (WGS) entry which is preliminary data.</text>
</comment>
<dbReference type="AlphaFoldDB" id="A0A0J8DEU8"/>
<dbReference type="RefSeq" id="WP_048569776.1">
    <property type="nucleotide sequence ID" value="NZ_LFVU01000005.1"/>
</dbReference>
<dbReference type="PATRIC" id="fig|1121307.3.peg.215"/>
<dbReference type="STRING" id="1121307.CLCY_11c00980"/>
<dbReference type="OrthoDB" id="1950501at2"/>
<gene>
    <name evidence="1" type="ORF">CLCY_11c00980</name>
</gene>
<name>A0A0J8DEU8_CLOCY</name>
<proteinExistence type="predicted"/>
<evidence type="ECO:0000313" key="1">
    <source>
        <dbReference type="EMBL" id="KMT22764.1"/>
    </source>
</evidence>
<dbReference type="EMBL" id="LFVU01000005">
    <property type="protein sequence ID" value="KMT22764.1"/>
    <property type="molecule type" value="Genomic_DNA"/>
</dbReference>
<protein>
    <submittedName>
        <fullName evidence="1">Uncharacterized protein</fullName>
    </submittedName>
</protein>
<dbReference type="Proteomes" id="UP000036756">
    <property type="component" value="Unassembled WGS sequence"/>
</dbReference>
<accession>A0A0J8DEU8</accession>
<sequence length="283" mass="33223">MKNASEVTSHAVLSRYEGVNKDKNNMVMSTIVANFQVKFGLKTKGIDIINNIIKNISEDTLCNVERNILLWNICILIDEYTELREYEYVKELIDKAKRNYSRDVILGDTLESFHISWLDQILLKEAKLYILKGDKVKGEDICREVIENRKGIMESALAIGESINLDRCNSLSYRYLSKIYKEDDYKCAREYMKKALYYKTYNKDIYNLYNSKSEEILDLKGIKSSYSFLVKCYFEEKNPSYDNIEYSYCISCIYNNSKICSKRNIKITDKKSCSLYEAFKYIL</sequence>